<dbReference type="CDD" id="cd01029">
    <property type="entry name" value="TOPRIM_primases"/>
    <property type="match status" value="1"/>
</dbReference>
<dbReference type="InterPro" id="IPR034154">
    <property type="entry name" value="TOPRIM_DnaG/twinkle"/>
</dbReference>
<accession>A0A6M9PYL6</accession>
<proteinExistence type="predicted"/>
<dbReference type="AlphaFoldDB" id="A0A6M9PYL6"/>
<dbReference type="KEGG" id="pani:DCO16_07680"/>
<reference evidence="2 3" key="1">
    <citation type="submission" date="2018-04" db="EMBL/GenBank/DDBJ databases">
        <title>Polynucleobacter sp. LimPoW16 genome.</title>
        <authorList>
            <person name="Hahn M.W."/>
        </authorList>
    </citation>
    <scope>NUCLEOTIDE SEQUENCE [LARGE SCALE GENOMIC DNA]</scope>
    <source>
        <strain evidence="2 3">LimPoW16</strain>
    </source>
</reference>
<feature type="domain" description="Toprim" evidence="1">
    <location>
        <begin position="190"/>
        <end position="288"/>
    </location>
</feature>
<evidence type="ECO:0000313" key="3">
    <source>
        <dbReference type="Proteomes" id="UP000500806"/>
    </source>
</evidence>
<gene>
    <name evidence="2" type="ORF">DCO16_07680</name>
</gene>
<evidence type="ECO:0000313" key="2">
    <source>
        <dbReference type="EMBL" id="QKM62946.1"/>
    </source>
</evidence>
<dbReference type="Pfam" id="PF13362">
    <property type="entry name" value="Toprim_3"/>
    <property type="match status" value="1"/>
</dbReference>
<dbReference type="InterPro" id="IPR006171">
    <property type="entry name" value="TOPRIM_dom"/>
</dbReference>
<dbReference type="Proteomes" id="UP000500806">
    <property type="component" value="Chromosome"/>
</dbReference>
<dbReference type="Pfam" id="PF13148">
    <property type="entry name" value="DUF3987"/>
    <property type="match status" value="1"/>
</dbReference>
<sequence>MNNDVYKFKEAIVQSGLNPPDQIIDDGKFHRFSVNGKRSNKNGWYVFNTNDFSAGSFGDWSTGFQSNWKANIGREYSRDEVQRIRERTEQAKRDFEIERIKSQREAQSRAQAIWNESAVATDHPYLTRKEIPPCGARQNNGDLIIPLFDDEIICSIQFIKPDGGKKFLKDGKKKGCFYSFGTFGTDDIVCLCEGFSTGASIHQATGYPVIVAFDAGNLEPVGQYLRGKFPTLRIVVCADDDWKSEGNVGLTKAKACAKSIGAYLTIPIFEGQRMDKDTDFNDMARVSGLNAVKEAIDAVLIKEARDLWGDPIDLPAQLPVQGFDYALLPEAFRPWIEDISNRMQCSPDFPAIAAIICASSLIGAKAAIQPKDKDTKWQVIPNLWGMIIGRAGVMKSPPVKEVMGAISELEKSSRQEYESKLNDWKMDLELAELTKTSKKKQAQKLFDKGDKTGARAIMGEPEEMDKPICSRYIVNDSSVESLQVIMSQNPWGVLCFRDEIYGLLKSMDKQGQEGARAFYLTSYDGNQAYSTDRIGRDDVVISRACLSMLGTIQPSRLDEYIRGAVQGGSGDDGLLQRFGLMVHPDSIDHFRYVDKNPDSEAKDKAHAIYIRLSQLQGFADEPIIYKFTPEAQSLFLEWYIPFSQELMAGDNHPALESHLSKYRKLIPALALIFALIDAPSEGCLVGAIELGRALDWCEYLRSHAERIYQSASVPETSSAKAIIRKIKSKELLDGFSTRELSRKNWSGLNDLEVVKKALNLLVEHNYLRYQGISTGGRSSEQYFINPKMV</sequence>
<name>A0A6M9PYL6_9BURK</name>
<keyword evidence="3" id="KW-1185">Reference proteome</keyword>
<dbReference type="EMBL" id="CP028941">
    <property type="protein sequence ID" value="QKM62946.1"/>
    <property type="molecule type" value="Genomic_DNA"/>
</dbReference>
<evidence type="ECO:0000259" key="1">
    <source>
        <dbReference type="Pfam" id="PF13362"/>
    </source>
</evidence>
<dbReference type="RefSeq" id="WP_173943104.1">
    <property type="nucleotide sequence ID" value="NZ_CBCSCD010000001.1"/>
</dbReference>
<dbReference type="InterPro" id="IPR025048">
    <property type="entry name" value="DUF3987"/>
</dbReference>
<protein>
    <recommendedName>
        <fullName evidence="1">Toprim domain-containing protein</fullName>
    </recommendedName>
</protein>
<organism evidence="2 3">
    <name type="scientific">Polynucleobacter antarcticus</name>
    <dbReference type="NCBI Taxonomy" id="1743162"/>
    <lineage>
        <taxon>Bacteria</taxon>
        <taxon>Pseudomonadati</taxon>
        <taxon>Pseudomonadota</taxon>
        <taxon>Betaproteobacteria</taxon>
        <taxon>Burkholderiales</taxon>
        <taxon>Burkholderiaceae</taxon>
        <taxon>Polynucleobacter</taxon>
    </lineage>
</organism>